<evidence type="ECO:0000313" key="1">
    <source>
        <dbReference type="EMBL" id="MCT8971528.1"/>
    </source>
</evidence>
<sequence>MPVSNVPLRIAVTVMDFGPGPTPCPFFGKCDGIVVMDSATGAREFHDNPARTSRCLCGVILGSGADGLVCGFIAEPEILRLRAAGVDIRLGCGRYSVEQLAACFCDLPEA</sequence>
<organism evidence="1 2">
    <name type="scientific">Microbaculum marinisediminis</name>
    <dbReference type="NCBI Taxonomy" id="2931392"/>
    <lineage>
        <taxon>Bacteria</taxon>
        <taxon>Pseudomonadati</taxon>
        <taxon>Pseudomonadota</taxon>
        <taxon>Alphaproteobacteria</taxon>
        <taxon>Hyphomicrobiales</taxon>
        <taxon>Tepidamorphaceae</taxon>
        <taxon>Microbaculum</taxon>
    </lineage>
</organism>
<comment type="caution">
    <text evidence="1">The sequence shown here is derived from an EMBL/GenBank/DDBJ whole genome shotgun (WGS) entry which is preliminary data.</text>
</comment>
<dbReference type="InterPro" id="IPR036105">
    <property type="entry name" value="DiNase_FeMo-co_biosyn_sf"/>
</dbReference>
<dbReference type="EMBL" id="JALIDZ010000003">
    <property type="protein sequence ID" value="MCT8971528.1"/>
    <property type="molecule type" value="Genomic_DNA"/>
</dbReference>
<gene>
    <name evidence="1" type="ORF">MUB46_06655</name>
</gene>
<accession>A0AAW5QXZ4</accession>
<keyword evidence="2" id="KW-1185">Reference proteome</keyword>
<protein>
    <recommendedName>
        <fullName evidence="3">Dinitrogenase iron-molybdenum cofactor biosynthesis domain-containing protein</fullName>
    </recommendedName>
</protein>
<name>A0AAW5QXZ4_9HYPH</name>
<dbReference type="Proteomes" id="UP001320898">
    <property type="component" value="Unassembled WGS sequence"/>
</dbReference>
<dbReference type="SUPFAM" id="SSF53146">
    <property type="entry name" value="Nitrogenase accessory factor-like"/>
    <property type="match status" value="1"/>
</dbReference>
<evidence type="ECO:0000313" key="2">
    <source>
        <dbReference type="Proteomes" id="UP001320898"/>
    </source>
</evidence>
<dbReference type="Gene3D" id="3.30.420.130">
    <property type="entry name" value="Dinitrogenase iron-molybdenum cofactor biosynthesis domain"/>
    <property type="match status" value="1"/>
</dbReference>
<evidence type="ECO:0008006" key="3">
    <source>
        <dbReference type="Google" id="ProtNLM"/>
    </source>
</evidence>
<dbReference type="AlphaFoldDB" id="A0AAW5QXZ4"/>
<dbReference type="RefSeq" id="WP_261615108.1">
    <property type="nucleotide sequence ID" value="NZ_JALIDZ010000003.1"/>
</dbReference>
<reference evidence="1 2" key="1">
    <citation type="submission" date="2022-04" db="EMBL/GenBank/DDBJ databases">
        <authorList>
            <person name="Ye Y.-Q."/>
            <person name="Du Z.-J."/>
        </authorList>
    </citation>
    <scope>NUCLEOTIDE SEQUENCE [LARGE SCALE GENOMIC DNA]</scope>
    <source>
        <strain evidence="1 2">A6E488</strain>
    </source>
</reference>
<proteinExistence type="predicted"/>